<dbReference type="GO" id="GO:0005737">
    <property type="term" value="C:cytoplasm"/>
    <property type="evidence" value="ECO:0007669"/>
    <property type="project" value="UniProtKB-SubCell"/>
</dbReference>
<evidence type="ECO:0000313" key="16">
    <source>
        <dbReference type="EMBL" id="LAB34998.1"/>
    </source>
</evidence>
<name>A0A2D4MPJ4_9SAUR</name>
<dbReference type="PROSITE" id="PS00601">
    <property type="entry name" value="IRF_1"/>
    <property type="match status" value="1"/>
</dbReference>
<evidence type="ECO:0000256" key="14">
    <source>
        <dbReference type="SAM" id="MobiDB-lite"/>
    </source>
</evidence>
<feature type="cross-link" description="Glycyl lysine isopeptide (Lys-Gly) (interchain with G-Cter in SUMO2)" evidence="13">
    <location>
        <position position="243"/>
    </location>
</feature>
<dbReference type="GO" id="GO:0000978">
    <property type="term" value="F:RNA polymerase II cis-regulatory region sequence-specific DNA binding"/>
    <property type="evidence" value="ECO:0007669"/>
    <property type="project" value="TreeGrafter"/>
</dbReference>
<evidence type="ECO:0000259" key="15">
    <source>
        <dbReference type="PROSITE" id="PS51507"/>
    </source>
</evidence>
<evidence type="ECO:0000256" key="9">
    <source>
        <dbReference type="ARBA" id="ARBA00023163"/>
    </source>
</evidence>
<keyword evidence="3" id="KW-0963">Cytoplasm</keyword>
<evidence type="ECO:0000256" key="12">
    <source>
        <dbReference type="PIRSR" id="PIRSR038196-1"/>
    </source>
</evidence>
<dbReference type="GO" id="GO:0005634">
    <property type="term" value="C:nucleus"/>
    <property type="evidence" value="ECO:0007669"/>
    <property type="project" value="UniProtKB-SubCell"/>
</dbReference>
<dbReference type="PRINTS" id="PR00267">
    <property type="entry name" value="INTFRNREGFCT"/>
</dbReference>
<keyword evidence="10 11" id="KW-0539">Nucleus</keyword>
<organism evidence="16">
    <name type="scientific">Micrurus spixii</name>
    <name type="common">Amazon coral snake</name>
    <dbReference type="NCBI Taxonomy" id="129469"/>
    <lineage>
        <taxon>Eukaryota</taxon>
        <taxon>Metazoa</taxon>
        <taxon>Chordata</taxon>
        <taxon>Craniata</taxon>
        <taxon>Vertebrata</taxon>
        <taxon>Euteleostomi</taxon>
        <taxon>Lepidosauria</taxon>
        <taxon>Squamata</taxon>
        <taxon>Bifurcata</taxon>
        <taxon>Unidentata</taxon>
        <taxon>Episquamata</taxon>
        <taxon>Toxicofera</taxon>
        <taxon>Serpentes</taxon>
        <taxon>Colubroidea</taxon>
        <taxon>Elapidae</taxon>
        <taxon>Elapinae</taxon>
        <taxon>Micrurus</taxon>
    </lineage>
</organism>
<protein>
    <recommendedName>
        <fullName evidence="11">Interferon regulatory factor</fullName>
    </recommendedName>
</protein>
<evidence type="ECO:0000256" key="6">
    <source>
        <dbReference type="ARBA" id="ARBA00023015"/>
    </source>
</evidence>
<evidence type="ECO:0000256" key="4">
    <source>
        <dbReference type="ARBA" id="ARBA00022499"/>
    </source>
</evidence>
<keyword evidence="7 11" id="KW-0238">DNA-binding</keyword>
<dbReference type="GO" id="GO:0000981">
    <property type="term" value="F:DNA-binding transcription factor activity, RNA polymerase II-specific"/>
    <property type="evidence" value="ECO:0007669"/>
    <property type="project" value="TreeGrafter"/>
</dbReference>
<dbReference type="EMBL" id="IACM01104407">
    <property type="protein sequence ID" value="LAB34998.1"/>
    <property type="molecule type" value="Transcribed_RNA"/>
</dbReference>
<feature type="modified residue" description="N6-acetyllysine" evidence="12">
    <location>
        <position position="75"/>
    </location>
</feature>
<dbReference type="Pfam" id="PF00605">
    <property type="entry name" value="IRF"/>
    <property type="match status" value="1"/>
</dbReference>
<reference evidence="16" key="1">
    <citation type="submission" date="2017-07" db="EMBL/GenBank/DDBJ databases">
        <authorList>
            <person name="Mikheyev A."/>
            <person name="Grau M."/>
        </authorList>
    </citation>
    <scope>NUCLEOTIDE SEQUENCE</scope>
    <source>
        <tissue evidence="16">Venom_gland</tissue>
    </source>
</reference>
<dbReference type="GO" id="GO:0002376">
    <property type="term" value="P:immune system process"/>
    <property type="evidence" value="ECO:0007669"/>
    <property type="project" value="TreeGrafter"/>
</dbReference>
<dbReference type="PROSITE" id="PS51507">
    <property type="entry name" value="IRF_2"/>
    <property type="match status" value="1"/>
</dbReference>
<keyword evidence="9 11" id="KW-0804">Transcription</keyword>
<dbReference type="SUPFAM" id="SSF46785">
    <property type="entry name" value="Winged helix' DNA-binding domain"/>
    <property type="match status" value="1"/>
</dbReference>
<reference evidence="16" key="2">
    <citation type="submission" date="2017-11" db="EMBL/GenBank/DDBJ databases">
        <title>Coralsnake Venomics: Analyses of Venom Gland Transcriptomes and Proteomes of Six Brazilian Taxa.</title>
        <authorList>
            <person name="Aird S.D."/>
            <person name="Jorge da Silva N."/>
            <person name="Qiu L."/>
            <person name="Villar-Briones A."/>
            <person name="Aparecida-Saddi V."/>
            <person name="Campos-Telles M.P."/>
            <person name="Grau M."/>
            <person name="Mikheyev A.S."/>
        </authorList>
    </citation>
    <scope>NUCLEOTIDE SEQUENCE</scope>
    <source>
        <tissue evidence="16">Venom_gland</tissue>
    </source>
</reference>
<evidence type="ECO:0000256" key="5">
    <source>
        <dbReference type="ARBA" id="ARBA00022843"/>
    </source>
</evidence>
<evidence type="ECO:0000256" key="1">
    <source>
        <dbReference type="ARBA" id="ARBA00004123"/>
    </source>
</evidence>
<evidence type="ECO:0000256" key="7">
    <source>
        <dbReference type="ARBA" id="ARBA00023125"/>
    </source>
</evidence>
<dbReference type="AlphaFoldDB" id="A0A2D4MPJ4"/>
<dbReference type="PIRSF" id="PIRSF038196">
    <property type="entry name" value="IFN_RF1/2"/>
    <property type="match status" value="1"/>
</dbReference>
<sequence length="314" mass="35650">MPQTRMRMRPWLELQINSNKIPGLYWLNKKDKMFQIPWKHAAKHGWELEKDACLFKNWAVHTGRYKEGDVDPDPKTWKANFRCAMNSLPDIQEVKDQSISKGPSAVRVYKMLNPPVKAEKKEKKSKSPKSKSPRKSVDDIKEETVEATNSIQLPDDHSGYVLPSYVADDMEVGSTFGLPCELNNGAWRNCPLDIQVPDSTNNIYRFQVSPGYSSSEVTDEEEDISQYDIFNSSEWQQNSIGGKGFLLNEAGIGKGFLLNETGMQNLSLDFTLQEQDTVFEIPKLELFPHESKSSAECTLLDIRTHFVPPISCGI</sequence>
<keyword evidence="5" id="KW-0832">Ubl conjugation</keyword>
<dbReference type="InterPro" id="IPR019817">
    <property type="entry name" value="Interferon_reg_fac_CS"/>
</dbReference>
<dbReference type="Gene3D" id="1.10.10.10">
    <property type="entry name" value="Winged helix-like DNA-binding domain superfamily/Winged helix DNA-binding domain"/>
    <property type="match status" value="1"/>
</dbReference>
<evidence type="ECO:0000256" key="3">
    <source>
        <dbReference type="ARBA" id="ARBA00022490"/>
    </source>
</evidence>
<keyword evidence="8 11" id="KW-0010">Activator</keyword>
<dbReference type="CDD" id="cd00103">
    <property type="entry name" value="IRF"/>
    <property type="match status" value="1"/>
</dbReference>
<accession>A0A2D4MPJ4</accession>
<dbReference type="InterPro" id="IPR017431">
    <property type="entry name" value="IRF1/IRF2"/>
</dbReference>
<dbReference type="InterPro" id="IPR036388">
    <property type="entry name" value="WH-like_DNA-bd_sf"/>
</dbReference>
<dbReference type="InterPro" id="IPR036390">
    <property type="entry name" value="WH_DNA-bd_sf"/>
</dbReference>
<evidence type="ECO:0000256" key="8">
    <source>
        <dbReference type="ARBA" id="ARBA00023159"/>
    </source>
</evidence>
<evidence type="ECO:0000256" key="2">
    <source>
        <dbReference type="ARBA" id="ARBA00004496"/>
    </source>
</evidence>
<comment type="similarity">
    <text evidence="11">Belongs to the IRF family.</text>
</comment>
<dbReference type="InterPro" id="IPR001346">
    <property type="entry name" value="Interferon_reg_fact_DNA-bd_dom"/>
</dbReference>
<feature type="compositionally biased region" description="Basic residues" evidence="14">
    <location>
        <begin position="123"/>
        <end position="134"/>
    </location>
</feature>
<dbReference type="FunFam" id="1.10.10.10:FF:000065">
    <property type="entry name" value="Interferon regulatory factor"/>
    <property type="match status" value="1"/>
</dbReference>
<keyword evidence="6 11" id="KW-0805">Transcription regulation</keyword>
<keyword evidence="4" id="KW-1017">Isopeptide bond</keyword>
<feature type="domain" description="IRF tryptophan pentad repeat" evidence="15">
    <location>
        <begin position="5"/>
        <end position="113"/>
    </location>
</feature>
<evidence type="ECO:0000256" key="10">
    <source>
        <dbReference type="ARBA" id="ARBA00023242"/>
    </source>
</evidence>
<feature type="modified residue" description="N6-acetyllysine" evidence="12">
    <location>
        <position position="78"/>
    </location>
</feature>
<dbReference type="PANTHER" id="PTHR11949">
    <property type="entry name" value="INTERFERON REGULATORY FACTOR"/>
    <property type="match status" value="1"/>
</dbReference>
<dbReference type="SMART" id="SM00348">
    <property type="entry name" value="IRF"/>
    <property type="match status" value="1"/>
</dbReference>
<evidence type="ECO:0000256" key="13">
    <source>
        <dbReference type="PIRSR" id="PIRSR038196-2"/>
    </source>
</evidence>
<evidence type="ECO:0000256" key="11">
    <source>
        <dbReference type="PIRNR" id="PIRNR038196"/>
    </source>
</evidence>
<dbReference type="PANTHER" id="PTHR11949:SF3">
    <property type="entry name" value="INTERFERON REGULATORY FACTOR 1"/>
    <property type="match status" value="1"/>
</dbReference>
<comment type="subcellular location">
    <subcellularLocation>
        <location evidence="2">Cytoplasm</location>
    </subcellularLocation>
    <subcellularLocation>
        <location evidence="1 11">Nucleus</location>
    </subcellularLocation>
</comment>
<feature type="region of interest" description="Disordered" evidence="14">
    <location>
        <begin position="117"/>
        <end position="142"/>
    </location>
</feature>
<proteinExistence type="inferred from homology"/>